<dbReference type="PANTHER" id="PTHR31635">
    <property type="entry name" value="REVERSE TRANSCRIPTASE DOMAIN-CONTAINING PROTEIN-RELATED"/>
    <property type="match status" value="1"/>
</dbReference>
<dbReference type="AlphaFoldDB" id="A0AAE0ADX5"/>
<dbReference type="Pfam" id="PF00078">
    <property type="entry name" value="RVT_1"/>
    <property type="match status" value="1"/>
</dbReference>
<evidence type="ECO:0000259" key="1">
    <source>
        <dbReference type="PROSITE" id="PS50878"/>
    </source>
</evidence>
<gene>
    <name evidence="2" type="ORF">Dsin_016537</name>
</gene>
<dbReference type="InterPro" id="IPR000477">
    <property type="entry name" value="RT_dom"/>
</dbReference>
<dbReference type="Proteomes" id="UP001281410">
    <property type="component" value="Unassembled WGS sequence"/>
</dbReference>
<comment type="caution">
    <text evidence="2">The sequence shown here is derived from an EMBL/GenBank/DDBJ whole genome shotgun (WGS) entry which is preliminary data.</text>
</comment>
<protein>
    <recommendedName>
        <fullName evidence="1">Reverse transcriptase domain-containing protein</fullName>
    </recommendedName>
</protein>
<reference evidence="2" key="1">
    <citation type="journal article" date="2023" name="Plant J.">
        <title>Genome sequences and population genomics provide insights into the demographic history, inbreeding, and mutation load of two 'living fossil' tree species of Dipteronia.</title>
        <authorList>
            <person name="Feng Y."/>
            <person name="Comes H.P."/>
            <person name="Chen J."/>
            <person name="Zhu S."/>
            <person name="Lu R."/>
            <person name="Zhang X."/>
            <person name="Li P."/>
            <person name="Qiu J."/>
            <person name="Olsen K.M."/>
            <person name="Qiu Y."/>
        </authorList>
    </citation>
    <scope>NUCLEOTIDE SEQUENCE</scope>
    <source>
        <strain evidence="2">NBL</strain>
    </source>
</reference>
<sequence>MGQDSCLADVLSKISACGRKLDAWNRDKHERMGRDIKANRLALKEANRLDNMLSWKQIVVLEEKLDSALDVEERYWGQRAKTDWLQHGDKNTRFFHSKACARKARNIVRGLQDDSGQWKEAKTEMVIIASYFDNHFTSSNPSQENMDSILDDIHQKISVQQSCFLDSKFSGEEIRKVVFHMNPLKAFGNDGLRALFFLKFWGTIGESVIFACLRVLNMGGSVQDFNNTVIALIPKIQNPVSMSDFRPISLCNVLYKIVSKVISNHFRCVLGDVISETQCAFVPGRLISDNTIVGFKCLHRLKRQKGKKGSMAFKLDMSKAYDRVEWEFLKGMMYRLGFSEKWVKLVMNCVSTITFSFKLNGEIMGNIIPTRGLRQGVPLSRYLFLICVEVLSSLISKAIWSKKISGFNCSRKGPNISHLFFVDDSLLFTKADNKNCQEV</sequence>
<dbReference type="PANTHER" id="PTHR31635:SF196">
    <property type="entry name" value="REVERSE TRANSCRIPTASE DOMAIN-CONTAINING PROTEIN-RELATED"/>
    <property type="match status" value="1"/>
</dbReference>
<evidence type="ECO:0000313" key="3">
    <source>
        <dbReference type="Proteomes" id="UP001281410"/>
    </source>
</evidence>
<dbReference type="EMBL" id="JANJYJ010000005">
    <property type="protein sequence ID" value="KAK3211831.1"/>
    <property type="molecule type" value="Genomic_DNA"/>
</dbReference>
<keyword evidence="3" id="KW-1185">Reference proteome</keyword>
<proteinExistence type="predicted"/>
<feature type="domain" description="Reverse transcriptase" evidence="1">
    <location>
        <begin position="214"/>
        <end position="439"/>
    </location>
</feature>
<name>A0AAE0ADX5_9ROSI</name>
<organism evidence="2 3">
    <name type="scientific">Dipteronia sinensis</name>
    <dbReference type="NCBI Taxonomy" id="43782"/>
    <lineage>
        <taxon>Eukaryota</taxon>
        <taxon>Viridiplantae</taxon>
        <taxon>Streptophyta</taxon>
        <taxon>Embryophyta</taxon>
        <taxon>Tracheophyta</taxon>
        <taxon>Spermatophyta</taxon>
        <taxon>Magnoliopsida</taxon>
        <taxon>eudicotyledons</taxon>
        <taxon>Gunneridae</taxon>
        <taxon>Pentapetalae</taxon>
        <taxon>rosids</taxon>
        <taxon>malvids</taxon>
        <taxon>Sapindales</taxon>
        <taxon>Sapindaceae</taxon>
        <taxon>Hippocastanoideae</taxon>
        <taxon>Acereae</taxon>
        <taxon>Dipteronia</taxon>
    </lineage>
</organism>
<dbReference type="CDD" id="cd01650">
    <property type="entry name" value="RT_nLTR_like"/>
    <property type="match status" value="1"/>
</dbReference>
<evidence type="ECO:0000313" key="2">
    <source>
        <dbReference type="EMBL" id="KAK3211831.1"/>
    </source>
</evidence>
<accession>A0AAE0ADX5</accession>
<dbReference type="PROSITE" id="PS50878">
    <property type="entry name" value="RT_POL"/>
    <property type="match status" value="1"/>
</dbReference>